<dbReference type="InterPro" id="IPR010402">
    <property type="entry name" value="CCT_domain"/>
</dbReference>
<dbReference type="GO" id="GO:0009909">
    <property type="term" value="P:regulation of flower development"/>
    <property type="evidence" value="ECO:0007669"/>
    <property type="project" value="InterPro"/>
</dbReference>
<comment type="subcellular location">
    <subcellularLocation>
        <location evidence="1 3">Nucleus</location>
    </subcellularLocation>
</comment>
<dbReference type="PANTHER" id="PTHR31319:SF110">
    <property type="entry name" value="CCT MOTIF FAMILY PROTEIN"/>
    <property type="match status" value="1"/>
</dbReference>
<dbReference type="OrthoDB" id="153872at2759"/>
<sequence>MQEGISSPIAAQLFDFCDNDDGDGGGDDLFPASEDHQLLLPLQYEDIDVSSSSTSAAAATAATTAAAPSSPPLCFSPIPSFYALLDASPPPPQDIEPDVAPYPSSSSSNSASVPPLQPPGVMFSALPPAYNLGDPFDHIGAYSLDPAAAMAFQVPAHAFPDNSYCAGGMVAPPPMPPWGFLDGPGMGALFCDGMQGLYGGGRSVIEAGTLAPCDVSEGGVLPSYGHDAMMPGVYNSNDFQGLGGNSTQHLMMGCAGNRPPPATSTSDVVAPLEDSSSSFKVGRLSVEERKEKIHRYMKKRNQRNFTKKIKYACRKTLADSRPRVRGRFAKNIDEAGEVTTRLSSSSSHEFDEEEDEMVIKEEDILDSSGILAQMDSFKYSYNTGLESWI</sequence>
<evidence type="ECO:0000256" key="4">
    <source>
        <dbReference type="SAM" id="MobiDB-lite"/>
    </source>
</evidence>
<gene>
    <name evidence="6" type="ORF">ZIOFF_014292</name>
</gene>
<dbReference type="AlphaFoldDB" id="A0A8J5LDQ2"/>
<keyword evidence="7" id="KW-1185">Reference proteome</keyword>
<proteinExistence type="predicted"/>
<evidence type="ECO:0000313" key="6">
    <source>
        <dbReference type="EMBL" id="KAG6524383.1"/>
    </source>
</evidence>
<evidence type="ECO:0000256" key="3">
    <source>
        <dbReference type="PROSITE-ProRule" id="PRU00357"/>
    </source>
</evidence>
<dbReference type="PROSITE" id="PS51017">
    <property type="entry name" value="CCT"/>
    <property type="match status" value="1"/>
</dbReference>
<evidence type="ECO:0000313" key="7">
    <source>
        <dbReference type="Proteomes" id="UP000734854"/>
    </source>
</evidence>
<feature type="domain" description="CCT" evidence="5">
    <location>
        <begin position="289"/>
        <end position="331"/>
    </location>
</feature>
<reference evidence="6 7" key="1">
    <citation type="submission" date="2020-08" db="EMBL/GenBank/DDBJ databases">
        <title>Plant Genome Project.</title>
        <authorList>
            <person name="Zhang R.-G."/>
        </authorList>
    </citation>
    <scope>NUCLEOTIDE SEQUENCE [LARGE SCALE GENOMIC DNA]</scope>
    <source>
        <tissue evidence="6">Rhizome</tissue>
    </source>
</reference>
<dbReference type="Pfam" id="PF06203">
    <property type="entry name" value="CCT"/>
    <property type="match status" value="1"/>
</dbReference>
<feature type="region of interest" description="Disordered" evidence="4">
    <location>
        <begin position="86"/>
        <end position="114"/>
    </location>
</feature>
<keyword evidence="2 3" id="KW-0539">Nucleus</keyword>
<accession>A0A8J5LDQ2</accession>
<evidence type="ECO:0000256" key="2">
    <source>
        <dbReference type="ARBA" id="ARBA00023242"/>
    </source>
</evidence>
<evidence type="ECO:0000259" key="5">
    <source>
        <dbReference type="PROSITE" id="PS51017"/>
    </source>
</evidence>
<dbReference type="GO" id="GO:0005634">
    <property type="term" value="C:nucleus"/>
    <property type="evidence" value="ECO:0007669"/>
    <property type="project" value="UniProtKB-SubCell"/>
</dbReference>
<dbReference type="Proteomes" id="UP000734854">
    <property type="component" value="Unassembled WGS sequence"/>
</dbReference>
<dbReference type="EMBL" id="JACMSC010000004">
    <property type="protein sequence ID" value="KAG6524383.1"/>
    <property type="molecule type" value="Genomic_DNA"/>
</dbReference>
<feature type="compositionally biased region" description="Low complexity" evidence="4">
    <location>
        <begin position="98"/>
        <end position="114"/>
    </location>
</feature>
<dbReference type="InterPro" id="IPR045281">
    <property type="entry name" value="CONSTANS-like"/>
</dbReference>
<comment type="caution">
    <text evidence="6">The sequence shown here is derived from an EMBL/GenBank/DDBJ whole genome shotgun (WGS) entry which is preliminary data.</text>
</comment>
<protein>
    <recommendedName>
        <fullName evidence="5">CCT domain-containing protein</fullName>
    </recommendedName>
</protein>
<dbReference type="GO" id="GO:0003700">
    <property type="term" value="F:DNA-binding transcription factor activity"/>
    <property type="evidence" value="ECO:0007669"/>
    <property type="project" value="TreeGrafter"/>
</dbReference>
<name>A0A8J5LDQ2_ZINOF</name>
<dbReference type="PANTHER" id="PTHR31319">
    <property type="entry name" value="ZINC FINGER PROTEIN CONSTANS-LIKE 4"/>
    <property type="match status" value="1"/>
</dbReference>
<organism evidence="6 7">
    <name type="scientific">Zingiber officinale</name>
    <name type="common">Ginger</name>
    <name type="synonym">Amomum zingiber</name>
    <dbReference type="NCBI Taxonomy" id="94328"/>
    <lineage>
        <taxon>Eukaryota</taxon>
        <taxon>Viridiplantae</taxon>
        <taxon>Streptophyta</taxon>
        <taxon>Embryophyta</taxon>
        <taxon>Tracheophyta</taxon>
        <taxon>Spermatophyta</taxon>
        <taxon>Magnoliopsida</taxon>
        <taxon>Liliopsida</taxon>
        <taxon>Zingiberales</taxon>
        <taxon>Zingiberaceae</taxon>
        <taxon>Zingiber</taxon>
    </lineage>
</organism>
<evidence type="ECO:0000256" key="1">
    <source>
        <dbReference type="ARBA" id="ARBA00004123"/>
    </source>
</evidence>